<accession>A0A061RBU7</accession>
<proteinExistence type="predicted"/>
<evidence type="ECO:0000313" key="2">
    <source>
        <dbReference type="EMBL" id="JAC70437.1"/>
    </source>
</evidence>
<sequence>MGHVPPHEAALAGKGSAGDPEVGGADRLHVLAELNRDLHRGRGRDGAVARALEAHGGRLLVQPPDQLLRLHEGRAVACHVGGSAVPEAAADGLRLGPHAEDPEDDEGGLRRQSLRRLHRCVHGVDVRERKRLCQRLRCVDQHPRLEVARRVEGGAVVEEAEHGALGVDGPRERRRLARPDIAERSGGDDQGVAPVMEARELQRAAAGLARSVVELALIGTARGRVAMAVGEAELRHTARRQRRRGLQELRQTEAGGRR</sequence>
<name>A0A061RBU7_9CHLO</name>
<organism evidence="2">
    <name type="scientific">Tetraselmis sp. GSL018</name>
    <dbReference type="NCBI Taxonomy" id="582737"/>
    <lineage>
        <taxon>Eukaryota</taxon>
        <taxon>Viridiplantae</taxon>
        <taxon>Chlorophyta</taxon>
        <taxon>core chlorophytes</taxon>
        <taxon>Chlorodendrophyceae</taxon>
        <taxon>Chlorodendrales</taxon>
        <taxon>Chlorodendraceae</taxon>
        <taxon>Tetraselmis</taxon>
    </lineage>
</organism>
<feature type="compositionally biased region" description="Basic and acidic residues" evidence="1">
    <location>
        <begin position="245"/>
        <end position="258"/>
    </location>
</feature>
<dbReference type="EMBL" id="GBEZ01015751">
    <property type="protein sequence ID" value="JAC70437.1"/>
    <property type="molecule type" value="Transcribed_RNA"/>
</dbReference>
<feature type="region of interest" description="Disordered" evidence="1">
    <location>
        <begin position="1"/>
        <end position="23"/>
    </location>
</feature>
<evidence type="ECO:0000256" key="1">
    <source>
        <dbReference type="SAM" id="MobiDB-lite"/>
    </source>
</evidence>
<reference evidence="2" key="1">
    <citation type="submission" date="2014-05" db="EMBL/GenBank/DDBJ databases">
        <title>The transcriptome of the halophilic microalga Tetraselmis sp. GSL018 isolated from the Great Salt Lake, Utah.</title>
        <authorList>
            <person name="Jinkerson R.E."/>
            <person name="D'Adamo S."/>
            <person name="Posewitz M.C."/>
        </authorList>
    </citation>
    <scope>NUCLEOTIDE SEQUENCE</scope>
    <source>
        <strain evidence="2">GSL018</strain>
    </source>
</reference>
<protein>
    <submittedName>
        <fullName evidence="2">Uncharacterized protein</fullName>
    </submittedName>
</protein>
<feature type="region of interest" description="Disordered" evidence="1">
    <location>
        <begin position="234"/>
        <end position="258"/>
    </location>
</feature>
<dbReference type="AlphaFoldDB" id="A0A061RBU7"/>
<gene>
    <name evidence="2" type="ORF">TSPGSL018_4129</name>
</gene>